<dbReference type="EMBL" id="CP014870">
    <property type="protein sequence ID" value="ANJ58500.1"/>
    <property type="molecule type" value="Genomic_DNA"/>
</dbReference>
<dbReference type="OrthoDB" id="6166984at2"/>
<dbReference type="AlphaFoldDB" id="A0A191Z004"/>
<evidence type="ECO:0000313" key="3">
    <source>
        <dbReference type="Proteomes" id="UP000078354"/>
    </source>
</evidence>
<proteinExistence type="predicted"/>
<accession>A0A191Z004</accession>
<reference evidence="2 3" key="1">
    <citation type="journal article" date="2018" name="Syst. Appl. Microbiol.">
        <title>Pseudomonas silesiensis sp. nov. strain A3T isolated from a biological pesticide sewage treatment plant and analysis of the complete genome sequence.</title>
        <authorList>
            <person name="Kaminski M.A."/>
            <person name="Furmanczyk E.M."/>
            <person name="Sobczak A."/>
            <person name="Dziembowski A."/>
            <person name="Lipinski L."/>
        </authorList>
    </citation>
    <scope>NUCLEOTIDE SEQUENCE [LARGE SCALE GENOMIC DNA]</scope>
    <source>
        <strain evidence="2 3">A3</strain>
    </source>
</reference>
<organism evidence="2 3">
    <name type="scientific">Pseudomonas silesiensis</name>
    <dbReference type="NCBI Taxonomy" id="1853130"/>
    <lineage>
        <taxon>Bacteria</taxon>
        <taxon>Pseudomonadati</taxon>
        <taxon>Pseudomonadota</taxon>
        <taxon>Gammaproteobacteria</taxon>
        <taxon>Pseudomonadales</taxon>
        <taxon>Pseudomonadaceae</taxon>
        <taxon>Pseudomonas</taxon>
    </lineage>
</organism>
<feature type="domain" description="DUF4113" evidence="1">
    <location>
        <begin position="27"/>
        <end position="76"/>
    </location>
</feature>
<keyword evidence="3" id="KW-1185">Reference proteome</keyword>
<dbReference type="STRING" id="1853130.PMA3_26440"/>
<dbReference type="Proteomes" id="UP000078354">
    <property type="component" value="Chromosome"/>
</dbReference>
<gene>
    <name evidence="2" type="ORF">PMA3_26440</name>
</gene>
<evidence type="ECO:0000259" key="1">
    <source>
        <dbReference type="Pfam" id="PF13438"/>
    </source>
</evidence>
<evidence type="ECO:0000313" key="2">
    <source>
        <dbReference type="EMBL" id="ANJ58500.1"/>
    </source>
</evidence>
<dbReference type="InterPro" id="IPR025188">
    <property type="entry name" value="DUF4113"/>
</dbReference>
<dbReference type="Pfam" id="PF13438">
    <property type="entry name" value="DUF4113"/>
    <property type="match status" value="1"/>
</dbReference>
<dbReference type="KEGG" id="psil:PMA3_26440"/>
<sequence length="79" mass="9061">MLLVNLCQKGEYTEDLFSISQPVATDKVMGVLDAINGRWGRGTMRLASVPTDPDWGMRREMMSQSFTTRVDQLWTVYCR</sequence>
<protein>
    <recommendedName>
        <fullName evidence="1">DUF4113 domain-containing protein</fullName>
    </recommendedName>
</protein>
<name>A0A191Z004_9PSED</name>